<evidence type="ECO:0000259" key="1">
    <source>
        <dbReference type="Pfam" id="PF13521"/>
    </source>
</evidence>
<feature type="domain" description="NadR/Ttd14 AAA" evidence="1">
    <location>
        <begin position="58"/>
        <end position="227"/>
    </location>
</feature>
<evidence type="ECO:0000313" key="2">
    <source>
        <dbReference type="EMBL" id="CAE6538467.1"/>
    </source>
</evidence>
<evidence type="ECO:0000313" key="3">
    <source>
        <dbReference type="Proteomes" id="UP000663843"/>
    </source>
</evidence>
<name>A0A8H3DT72_9AGAM</name>
<dbReference type="Pfam" id="PF13521">
    <property type="entry name" value="AAA_28"/>
    <property type="match status" value="1"/>
</dbReference>
<comment type="caution">
    <text evidence="2">The sequence shown here is derived from an EMBL/GenBank/DDBJ whole genome shotgun (WGS) entry which is preliminary data.</text>
</comment>
<feature type="non-terminal residue" evidence="2">
    <location>
        <position position="1"/>
    </location>
</feature>
<dbReference type="InterPro" id="IPR038727">
    <property type="entry name" value="NadR/Ttd14_AAA_dom"/>
</dbReference>
<dbReference type="AlphaFoldDB" id="A0A8H3DT72"/>
<dbReference type="InterPro" id="IPR027417">
    <property type="entry name" value="P-loop_NTPase"/>
</dbReference>
<proteinExistence type="predicted"/>
<organism evidence="2 3">
    <name type="scientific">Rhizoctonia solani</name>
    <dbReference type="NCBI Taxonomy" id="456999"/>
    <lineage>
        <taxon>Eukaryota</taxon>
        <taxon>Fungi</taxon>
        <taxon>Dikarya</taxon>
        <taxon>Basidiomycota</taxon>
        <taxon>Agaricomycotina</taxon>
        <taxon>Agaricomycetes</taxon>
        <taxon>Cantharellales</taxon>
        <taxon>Ceratobasidiaceae</taxon>
        <taxon>Rhizoctonia</taxon>
    </lineage>
</organism>
<gene>
    <name evidence="2" type="ORF">RDB_LOCUS191361</name>
</gene>
<reference evidence="2" key="1">
    <citation type="submission" date="2021-01" db="EMBL/GenBank/DDBJ databases">
        <authorList>
            <person name="Kaushik A."/>
        </authorList>
    </citation>
    <scope>NUCLEOTIDE SEQUENCE</scope>
    <source>
        <strain evidence="2">AG2-2IIIB</strain>
    </source>
</reference>
<dbReference type="Proteomes" id="UP000663843">
    <property type="component" value="Unassembled WGS sequence"/>
</dbReference>
<dbReference type="Gene3D" id="3.40.50.300">
    <property type="entry name" value="P-loop containing nucleotide triphosphate hydrolases"/>
    <property type="match status" value="1"/>
</dbReference>
<accession>A0A8H3DT72</accession>
<sequence>PLVTPILMWLWQWRQRFCPRTPFLPQSPTWLVLPGIMSKDIQRAPDAYIIPPHLTGLYVVGPSSSGKTTLCKALALHLHLSPDQHISEVARSVMRSSSFTRDHVDKLEMQKTIMLAQITAEQNARNQASATGSSDPLFLLCDRSAIDPLVYAALSATESTGAETLAGSSEMQSILPVYRRAIFVLLYPVKEWFEDDGIRSLADPSNYPLTYKHYLNQFGIQYYELDSSLKDLDGRINAVLSWANIMLTGTS</sequence>
<dbReference type="SUPFAM" id="SSF52540">
    <property type="entry name" value="P-loop containing nucleoside triphosphate hydrolases"/>
    <property type="match status" value="1"/>
</dbReference>
<dbReference type="EMBL" id="CAJMWT010009460">
    <property type="protein sequence ID" value="CAE6538467.1"/>
    <property type="molecule type" value="Genomic_DNA"/>
</dbReference>
<protein>
    <recommendedName>
        <fullName evidence="1">NadR/Ttd14 AAA domain-containing protein</fullName>
    </recommendedName>
</protein>